<accession>A0A067CDS4</accession>
<keyword evidence="3" id="KW-1185">Reference proteome</keyword>
<gene>
    <name evidence="2" type="ORF">SPRG_10199</name>
</gene>
<dbReference type="KEGG" id="spar:SPRG_10199"/>
<sequence>MEPPSSAVRPPDARHAAAYESRIQDLLLLVEMNKKVAAEALKCSSATAEKLEDVTMYHHAQVAVWRGRMEASLRQRRQARCKASIFAALVQHQRQHEHLRRLVTLLHRERMRHAWHRWSAQLQCTWSAAPSQWPVAVQALFLRWRDTFRSRRRLRRLWAPILRRFYERRLTQALVRWRLQAKDEQLQIWIECLKGANVALEEQAKAYEDAFAETQAAHTREYAIEQRRYRRLDQTNEMCLTFRRWVGLCRLRHRRSDLVAYRCRLQQQQRQRLALAQWQHVHQRQRHAQQLVHAVRQGRRWRRLYHCFRALQQSADQVRRLRRLWWRRHRTYSRLAWQRWQHSAHAREKCSSLQESLVAVHTDHRLALKRLQDGRSILSSHMATLVQRFKAARLRQRCFGQWKRIRTRRRQLRSLCVVYQRSVQLHLQQALSHWQRHINVVQSTSRWLLRDRHSHGRRRVHRLWAAWVRHTQRHRRQKQRRFLAASVLYMWRQHTRLCQKQRLGAQQLLRVFLRARCRRRFRQWHQQHAHQIHVRLFQRSQRRRRLVALYRAWHRYAVRRRRLETHTWRLWMQKRDARRDAKTKRRCFRLWHVRVEQQHRVSRHVELYQVQRYDHNAKFRVHVRWKQWCLRRRAIRKALMSVLRRRLTLKPLQRALAQWQRYRLSRDAQFSLVSGTRSIAQRFWFKYLGDAQKKLLRLCFCGLRAYRLQAEYHDRLAVQMAARRGHRGTRRLFLHWHACYRRGYHQRHWLRHWYASRRPRMAIRAGLERWRQCLWDDRVRRLHHGAMQIQTKLATLLCVQQSHQHVRSVVQAWHFHVHRERRRRESLRRLLQRRQLVRLRLAWFGLLTIRPITTARAMDRWLVQRRARRTRQDCIGLWRRKVVHRRRVKRLLLHLVIALEERAARFAFVQWRRVSHAFQIKYQRYVFTSYIYTRLARQARTRRLKLLFVHWATYHDAHTRARAMHEASTRAWQAQWQRRVFLTWSDRAGASRVLRKPRWLGGCEPSAPRDCSTVGNMIHAWRTRLLQGHLWAWKAATRRRHQCHANTQRTQSVRFHWWRRLVLGRGYIRKTLFQVAGRWVRHRLRLGFNNWLHCLRRAIHTECLQRVMVIQAMLEANEREAMREATLRLMLHHWRRSVHARKCGRKQVCEQRQRLVGTLLRYWRRRTRSRRIARCKALRYRRQLSASVVATWQSAVAQRTVARARLRRLETLLVRKRLYRVWSVWQTGLRDAVGRAAKLHMHAESEKRRSDDALRQARILQYVHVACCAQGLQLLAKIVAAWKQKAMASKEHRRRAKRRSVHRCFLAWASTIAIQRRQWLQAAWRRWCRSICAAAIERQLFVHMAARHHTRRSVANLRRVWSSWRDVVRSREAQCAACWRRYERRLVAQSWRYWRTSTTAAAQHTVPALRLLFQQWKQYHRMTTQWTAKQVLAARYARILMHWKSQRSHATTLRTCLLAWRTAVFGQKERLHWRPDALARAGAALVAVVATCFDAYRTHRVLQRWRSRAIAQKVQRASLLDHMTRRAHAKALEAAMASWKAHHETWTGAARAWTTLASAQVAHQHALLGLTRWVRRTMQRRHLLVLCLHVWRASLSPRIHSTDVGTNCDTSTPLPPTALATLVTLVDRIATFRRRRAKAAFWNWYLVTHDHACDAVDVCVDVGARVAHKLLLRTSSHVDRKKQREWLMHFFTQQSHANLLRRSFEGLKRSHKRAQSKTSPHRLDHPAQLVLSQCLQLVGQLHVRRRFQQWKSLYIALALADAQEEHAVLMDALHDIATYRHSLLP</sequence>
<keyword evidence="1" id="KW-0175">Coiled coil</keyword>
<proteinExistence type="predicted"/>
<dbReference type="EMBL" id="KK583239">
    <property type="protein sequence ID" value="KDO24666.1"/>
    <property type="molecule type" value="Genomic_DNA"/>
</dbReference>
<name>A0A067CDS4_SAPPC</name>
<dbReference type="GeneID" id="24132320"/>
<dbReference type="VEuPathDB" id="FungiDB:SPRG_10199"/>
<dbReference type="OrthoDB" id="78342at2759"/>
<dbReference type="RefSeq" id="XP_012204547.1">
    <property type="nucleotide sequence ID" value="XM_012349157.1"/>
</dbReference>
<dbReference type="Proteomes" id="UP000030745">
    <property type="component" value="Unassembled WGS sequence"/>
</dbReference>
<reference evidence="2 3" key="1">
    <citation type="journal article" date="2013" name="PLoS Genet.">
        <title>Distinctive expansion of potential virulence genes in the genome of the oomycete fish pathogen Saprolegnia parasitica.</title>
        <authorList>
            <person name="Jiang R.H."/>
            <person name="de Bruijn I."/>
            <person name="Haas B.J."/>
            <person name="Belmonte R."/>
            <person name="Lobach L."/>
            <person name="Christie J."/>
            <person name="van den Ackerveken G."/>
            <person name="Bottin A."/>
            <person name="Bulone V."/>
            <person name="Diaz-Moreno S.M."/>
            <person name="Dumas B."/>
            <person name="Fan L."/>
            <person name="Gaulin E."/>
            <person name="Govers F."/>
            <person name="Grenville-Briggs L.J."/>
            <person name="Horner N.R."/>
            <person name="Levin J.Z."/>
            <person name="Mammella M."/>
            <person name="Meijer H.J."/>
            <person name="Morris P."/>
            <person name="Nusbaum C."/>
            <person name="Oome S."/>
            <person name="Phillips A.J."/>
            <person name="van Rooyen D."/>
            <person name="Rzeszutek E."/>
            <person name="Saraiva M."/>
            <person name="Secombes C.J."/>
            <person name="Seidl M.F."/>
            <person name="Snel B."/>
            <person name="Stassen J.H."/>
            <person name="Sykes S."/>
            <person name="Tripathy S."/>
            <person name="van den Berg H."/>
            <person name="Vega-Arreguin J.C."/>
            <person name="Wawra S."/>
            <person name="Young S.K."/>
            <person name="Zeng Q."/>
            <person name="Dieguez-Uribeondo J."/>
            <person name="Russ C."/>
            <person name="Tyler B.M."/>
            <person name="van West P."/>
        </authorList>
    </citation>
    <scope>NUCLEOTIDE SEQUENCE [LARGE SCALE GENOMIC DNA]</scope>
    <source>
        <strain evidence="2 3">CBS 223.65</strain>
    </source>
</reference>
<feature type="coiled-coil region" evidence="1">
    <location>
        <begin position="190"/>
        <end position="217"/>
    </location>
</feature>
<evidence type="ECO:0000313" key="3">
    <source>
        <dbReference type="Proteomes" id="UP000030745"/>
    </source>
</evidence>
<evidence type="ECO:0000313" key="2">
    <source>
        <dbReference type="EMBL" id="KDO24666.1"/>
    </source>
</evidence>
<organism evidence="2 3">
    <name type="scientific">Saprolegnia parasitica (strain CBS 223.65)</name>
    <dbReference type="NCBI Taxonomy" id="695850"/>
    <lineage>
        <taxon>Eukaryota</taxon>
        <taxon>Sar</taxon>
        <taxon>Stramenopiles</taxon>
        <taxon>Oomycota</taxon>
        <taxon>Saprolegniomycetes</taxon>
        <taxon>Saprolegniales</taxon>
        <taxon>Saprolegniaceae</taxon>
        <taxon>Saprolegnia</taxon>
    </lineage>
</organism>
<evidence type="ECO:0000256" key="1">
    <source>
        <dbReference type="SAM" id="Coils"/>
    </source>
</evidence>
<protein>
    <submittedName>
        <fullName evidence="2">Uncharacterized protein</fullName>
    </submittedName>
</protein>